<gene>
    <name evidence="1" type="ORF">COU98_00465</name>
</gene>
<organism evidence="1 2">
    <name type="scientific">Candidatus Staskawiczbacteria bacterium CG10_big_fil_rev_8_21_14_0_10_38_10</name>
    <dbReference type="NCBI Taxonomy" id="1974891"/>
    <lineage>
        <taxon>Bacteria</taxon>
        <taxon>Candidatus Staskawicziibacteriota</taxon>
    </lineage>
</organism>
<evidence type="ECO:0000313" key="2">
    <source>
        <dbReference type="Proteomes" id="UP000236946"/>
    </source>
</evidence>
<accession>A0A2H9T1T7</accession>
<protein>
    <submittedName>
        <fullName evidence="1">Uncharacterized protein</fullName>
    </submittedName>
</protein>
<proteinExistence type="predicted"/>
<comment type="caution">
    <text evidence="1">The sequence shown here is derived from an EMBL/GenBank/DDBJ whole genome shotgun (WGS) entry which is preliminary data.</text>
</comment>
<reference evidence="2" key="1">
    <citation type="submission" date="2017-09" db="EMBL/GenBank/DDBJ databases">
        <title>Depth-based differentiation of microbial function through sediment-hosted aquifers and enrichment of novel symbionts in the deep terrestrial subsurface.</title>
        <authorList>
            <person name="Probst A.J."/>
            <person name="Ladd B."/>
            <person name="Jarett J.K."/>
            <person name="Geller-Mcgrath D.E."/>
            <person name="Sieber C.M.K."/>
            <person name="Emerson J.B."/>
            <person name="Anantharaman K."/>
            <person name="Thomas B.C."/>
            <person name="Malmstrom R."/>
            <person name="Stieglmeier M."/>
            <person name="Klingl A."/>
            <person name="Woyke T."/>
            <person name="Ryan C.M."/>
            <person name="Banfield J.F."/>
        </authorList>
    </citation>
    <scope>NUCLEOTIDE SEQUENCE [LARGE SCALE GENOMIC DNA]</scope>
</reference>
<sequence>MIENKLMKFIIKGPLKENLSVLTRKIGYHFRGEDLETKEINLIRPIERSGYPRFHLFLQNKKEELVFNLHLDQKKPTYKGVIAHAGEYDGKVVETEAERIKQIISP</sequence>
<dbReference type="Proteomes" id="UP000236946">
    <property type="component" value="Unassembled WGS sequence"/>
</dbReference>
<name>A0A2H9T1T7_9BACT</name>
<evidence type="ECO:0000313" key="1">
    <source>
        <dbReference type="EMBL" id="PJE69715.1"/>
    </source>
</evidence>
<dbReference type="EMBL" id="PFEN01000010">
    <property type="protein sequence ID" value="PJE69715.1"/>
    <property type="molecule type" value="Genomic_DNA"/>
</dbReference>
<dbReference type="AlphaFoldDB" id="A0A2H9T1T7"/>